<evidence type="ECO:0000256" key="3">
    <source>
        <dbReference type="ARBA" id="ARBA00024356"/>
    </source>
</evidence>
<dbReference type="CDD" id="cd18610">
    <property type="entry name" value="GH130_BT3780-like"/>
    <property type="match status" value="1"/>
</dbReference>
<organism evidence="4 5">
    <name type="scientific">Kosmotoga pacifica</name>
    <dbReference type="NCBI Taxonomy" id="1330330"/>
    <lineage>
        <taxon>Bacteria</taxon>
        <taxon>Thermotogati</taxon>
        <taxon>Thermotogota</taxon>
        <taxon>Thermotogae</taxon>
        <taxon>Kosmotogales</taxon>
        <taxon>Kosmotogaceae</taxon>
        <taxon>Kosmotoga</taxon>
    </lineage>
</organism>
<evidence type="ECO:0000256" key="2">
    <source>
        <dbReference type="ARBA" id="ARBA00022679"/>
    </source>
</evidence>
<evidence type="ECO:0000313" key="4">
    <source>
        <dbReference type="EMBL" id="AKI98278.1"/>
    </source>
</evidence>
<accession>A0A0G2ZHK8</accession>
<proteinExistence type="inferred from homology"/>
<dbReference type="STRING" id="1330330.IX53_05415"/>
<dbReference type="OrthoDB" id="9759709at2"/>
<evidence type="ECO:0000313" key="5">
    <source>
        <dbReference type="Proteomes" id="UP000035159"/>
    </source>
</evidence>
<dbReference type="Pfam" id="PF04041">
    <property type="entry name" value="Glyco_hydro_130"/>
    <property type="match status" value="1"/>
</dbReference>
<gene>
    <name evidence="4" type="ORF">IX53_05415</name>
</gene>
<protein>
    <submittedName>
        <fullName evidence="4">Glycosidase</fullName>
    </submittedName>
</protein>
<keyword evidence="4" id="KW-0378">Hydrolase</keyword>
<dbReference type="PATRIC" id="fig|1330330.3.peg.1087"/>
<keyword evidence="5" id="KW-1185">Reference proteome</keyword>
<dbReference type="InterPro" id="IPR007184">
    <property type="entry name" value="Mannoside_phosphorylase"/>
</dbReference>
<keyword evidence="2" id="KW-0808">Transferase</keyword>
<dbReference type="EMBL" id="CP011232">
    <property type="protein sequence ID" value="AKI98278.1"/>
    <property type="molecule type" value="Genomic_DNA"/>
</dbReference>
<dbReference type="InterPro" id="IPR023296">
    <property type="entry name" value="Glyco_hydro_beta-prop_sf"/>
</dbReference>
<dbReference type="PIRSF" id="PIRSF016202">
    <property type="entry name" value="PH1107"/>
    <property type="match status" value="1"/>
</dbReference>
<dbReference type="GO" id="GO:0016798">
    <property type="term" value="F:hydrolase activity, acting on glycosyl bonds"/>
    <property type="evidence" value="ECO:0007669"/>
    <property type="project" value="UniProtKB-KW"/>
</dbReference>
<dbReference type="GO" id="GO:0016757">
    <property type="term" value="F:glycosyltransferase activity"/>
    <property type="evidence" value="ECO:0007669"/>
    <property type="project" value="UniProtKB-KW"/>
</dbReference>
<dbReference type="AlphaFoldDB" id="A0A0G2ZHK8"/>
<keyword evidence="1" id="KW-0328">Glycosyltransferase</keyword>
<dbReference type="Gene3D" id="2.115.10.20">
    <property type="entry name" value="Glycosyl hydrolase domain, family 43"/>
    <property type="match status" value="1"/>
</dbReference>
<dbReference type="KEGG" id="kpf:IX53_05415"/>
<keyword evidence="4" id="KW-0326">Glycosidase</keyword>
<evidence type="ECO:0000256" key="1">
    <source>
        <dbReference type="ARBA" id="ARBA00022676"/>
    </source>
</evidence>
<reference evidence="4 5" key="1">
    <citation type="submission" date="2015-04" db="EMBL/GenBank/DDBJ databases">
        <title>Complete Genome Sequence of Kosmotoga pacifica SLHLJ1.</title>
        <authorList>
            <person name="Jiang L.J."/>
            <person name="Shao Z.Z."/>
            <person name="Jebbar M."/>
        </authorList>
    </citation>
    <scope>NUCLEOTIDE SEQUENCE [LARGE SCALE GENOMIC DNA]</scope>
    <source>
        <strain evidence="4 5">SLHLJ1</strain>
    </source>
</reference>
<dbReference type="PANTHER" id="PTHR34106">
    <property type="entry name" value="GLYCOSIDASE"/>
    <property type="match status" value="1"/>
</dbReference>
<dbReference type="PANTHER" id="PTHR34106:SF5">
    <property type="entry name" value="GLYCOSIDASE"/>
    <property type="match status" value="1"/>
</dbReference>
<comment type="similarity">
    <text evidence="3">Belongs to the glycosyl hydrolase 130 family.</text>
</comment>
<sequence length="317" mass="35632">MIIRRGTLLIMFLLLVLTILAIDLPFEKVYNLRRLTDFPVLLPEGVGFQSKATFNPAAIKVNDEILLFYRAEDWTGYNAWNGTSSIGLARSTDGLNFTKEPDPIIKPELPYEIPGGCEDPRIVEIDGLYILTYTAYDGNQARLCLAYSSDLKEWVKVGPIIKNFRWSKSGAIVPKKINGKYYMYFGDSQIYLATSKDLKSWNVNPYPVLRPRPDKFDARLVEPGPPPLITSEGILLFYNSADYSGIYRVGAALFDAEKPSRLLKRTDTPLLEPELSWEKYGQVPNVVFVEGAVEHQGKLLLYYGAADVYVGVAAIDL</sequence>
<name>A0A0G2ZHK8_9BACT</name>
<dbReference type="SUPFAM" id="SSF75005">
    <property type="entry name" value="Arabinanase/levansucrase/invertase"/>
    <property type="match status" value="1"/>
</dbReference>
<dbReference type="Proteomes" id="UP000035159">
    <property type="component" value="Chromosome"/>
</dbReference>